<dbReference type="Gene3D" id="2.40.128.110">
    <property type="entry name" value="Lipid/polyisoprenoid-binding, YceI-like"/>
    <property type="match status" value="1"/>
</dbReference>
<organism evidence="3 4">
    <name type="scientific">Sediminitomix flava</name>
    <dbReference type="NCBI Taxonomy" id="379075"/>
    <lineage>
        <taxon>Bacteria</taxon>
        <taxon>Pseudomonadati</taxon>
        <taxon>Bacteroidota</taxon>
        <taxon>Cytophagia</taxon>
        <taxon>Cytophagales</taxon>
        <taxon>Flammeovirgaceae</taxon>
        <taxon>Sediminitomix</taxon>
    </lineage>
</organism>
<dbReference type="EMBL" id="QGDO01000002">
    <property type="protein sequence ID" value="PWJ42955.1"/>
    <property type="molecule type" value="Genomic_DNA"/>
</dbReference>
<name>A0A315ZBK0_SEDFL</name>
<protein>
    <submittedName>
        <fullName evidence="3">Polyisoprenoid-binding protein YceI</fullName>
    </submittedName>
</protein>
<comment type="caution">
    <text evidence="3">The sequence shown here is derived from an EMBL/GenBank/DDBJ whole genome shotgun (WGS) entry which is preliminary data.</text>
</comment>
<feature type="chain" id="PRO_5016245139" evidence="1">
    <location>
        <begin position="22"/>
        <end position="211"/>
    </location>
</feature>
<reference evidence="3 4" key="1">
    <citation type="submission" date="2018-03" db="EMBL/GenBank/DDBJ databases">
        <title>Genomic Encyclopedia of Archaeal and Bacterial Type Strains, Phase II (KMG-II): from individual species to whole genera.</title>
        <authorList>
            <person name="Goeker M."/>
        </authorList>
    </citation>
    <scope>NUCLEOTIDE SEQUENCE [LARGE SCALE GENOMIC DNA]</scope>
    <source>
        <strain evidence="3 4">DSM 28229</strain>
    </source>
</reference>
<proteinExistence type="predicted"/>
<feature type="signal peptide" evidence="1">
    <location>
        <begin position="1"/>
        <end position="21"/>
    </location>
</feature>
<feature type="domain" description="Lipid/polyisoprenoid-binding YceI-like" evidence="2">
    <location>
        <begin position="80"/>
        <end position="204"/>
    </location>
</feature>
<keyword evidence="1" id="KW-0732">Signal</keyword>
<dbReference type="Proteomes" id="UP000245535">
    <property type="component" value="Unassembled WGS sequence"/>
</dbReference>
<dbReference type="OrthoDB" id="9794147at2"/>
<dbReference type="AlphaFoldDB" id="A0A315ZBK0"/>
<dbReference type="RefSeq" id="WP_109617089.1">
    <property type="nucleotide sequence ID" value="NZ_QGDO01000002.1"/>
</dbReference>
<evidence type="ECO:0000259" key="2">
    <source>
        <dbReference type="Pfam" id="PF04264"/>
    </source>
</evidence>
<dbReference type="SUPFAM" id="SSF101874">
    <property type="entry name" value="YceI-like"/>
    <property type="match status" value="1"/>
</dbReference>
<dbReference type="InterPro" id="IPR036761">
    <property type="entry name" value="TTHA0802/YceI-like_sf"/>
</dbReference>
<evidence type="ECO:0000313" key="3">
    <source>
        <dbReference type="EMBL" id="PWJ42955.1"/>
    </source>
</evidence>
<keyword evidence="4" id="KW-1185">Reference proteome</keyword>
<gene>
    <name evidence="3" type="ORF">BC781_102502</name>
</gene>
<dbReference type="Pfam" id="PF04264">
    <property type="entry name" value="YceI"/>
    <property type="match status" value="1"/>
</dbReference>
<evidence type="ECO:0000256" key="1">
    <source>
        <dbReference type="SAM" id="SignalP"/>
    </source>
</evidence>
<evidence type="ECO:0000313" key="4">
    <source>
        <dbReference type="Proteomes" id="UP000245535"/>
    </source>
</evidence>
<dbReference type="InterPro" id="IPR007372">
    <property type="entry name" value="Lipid/polyisoprenoid-bd_YceI"/>
</dbReference>
<accession>A0A315ZBK0</accession>
<sequence length="211" mass="24537">MKKYHLILITLLLSYSSYLFAQADKEKNVRECTLILESNFEVTGYSTVAGGDKKIPFLFEYKGDHAEKIETKGRLQHEILDLTNSSLQLKVNHFKSGNFIMDKDFYKMLKYKDYPQISVDFKQIGWHRNEDQKAEIIKLKISLDIAGVKKEYTFDIEPAEVQNRSFHFTSTQQINIRDFGLIPPKKMMGMVVVQDEVDIMIDLKGKLELND</sequence>